<comment type="function">
    <text evidence="8">The phosphoenolpyruvate-dependent sugar phosphotransferase system (PTS), a major carbohydrate active -transport system, catalyzes the phosphorylation of incoming sugar substrates concomitant with their translocation across the cell membrane.</text>
</comment>
<feature type="transmembrane region" description="Helical" evidence="9">
    <location>
        <begin position="34"/>
        <end position="58"/>
    </location>
</feature>
<dbReference type="Proteomes" id="UP000535908">
    <property type="component" value="Unassembled WGS sequence"/>
</dbReference>
<accession>A0A7X0Y4T8</accession>
<feature type="transmembrane region" description="Helical" evidence="9">
    <location>
        <begin position="78"/>
        <end position="102"/>
    </location>
</feature>
<evidence type="ECO:0000256" key="9">
    <source>
        <dbReference type="SAM" id="Phobius"/>
    </source>
</evidence>
<feature type="domain" description="PTS EIIC type-3" evidence="10">
    <location>
        <begin position="11"/>
        <end position="426"/>
    </location>
</feature>
<dbReference type="PANTHER" id="PTHR33989:SF4">
    <property type="entry name" value="PTS SYSTEM N,N'-DIACETYLCHITOBIOSE-SPECIFIC EIIC COMPONENT"/>
    <property type="match status" value="1"/>
</dbReference>
<comment type="subcellular location">
    <subcellularLocation>
        <location evidence="1">Cell membrane</location>
        <topology evidence="1">Multi-pass membrane protein</topology>
    </subcellularLocation>
</comment>
<dbReference type="PIRSF" id="PIRSF006351">
    <property type="entry name" value="PTS_EIIC-Cellobiose"/>
    <property type="match status" value="1"/>
</dbReference>
<reference evidence="11 12" key="1">
    <citation type="submission" date="2020-03" db="EMBL/GenBank/DDBJ databases">
        <title>Soil Listeria distribution.</title>
        <authorList>
            <person name="Liao J."/>
            <person name="Wiedmann M."/>
        </authorList>
    </citation>
    <scope>NUCLEOTIDE SEQUENCE [LARGE SCALE GENOMIC DNA]</scope>
    <source>
        <strain evidence="11 12">FSL L7-0741</strain>
    </source>
</reference>
<feature type="transmembrane region" description="Helical" evidence="9">
    <location>
        <begin position="145"/>
        <end position="168"/>
    </location>
</feature>
<keyword evidence="2 8" id="KW-0813">Transport</keyword>
<feature type="transmembrane region" description="Helical" evidence="9">
    <location>
        <begin position="341"/>
        <end position="363"/>
    </location>
</feature>
<proteinExistence type="predicted"/>
<dbReference type="InterPro" id="IPR004796">
    <property type="entry name" value="PTS_IIC_cello"/>
</dbReference>
<gene>
    <name evidence="11" type="ORF">HCA69_11425</name>
</gene>
<keyword evidence="4 8" id="KW-0762">Sugar transport</keyword>
<dbReference type="GO" id="GO:0009401">
    <property type="term" value="P:phosphoenolpyruvate-dependent sugar phosphotransferase system"/>
    <property type="evidence" value="ECO:0007669"/>
    <property type="project" value="InterPro"/>
</dbReference>
<evidence type="ECO:0000256" key="7">
    <source>
        <dbReference type="ARBA" id="ARBA00023136"/>
    </source>
</evidence>
<feature type="transmembrane region" description="Helical" evidence="9">
    <location>
        <begin position="114"/>
        <end position="133"/>
    </location>
</feature>
<keyword evidence="3 8" id="KW-1003">Cell membrane</keyword>
<evidence type="ECO:0000256" key="6">
    <source>
        <dbReference type="ARBA" id="ARBA00022989"/>
    </source>
</evidence>
<dbReference type="Pfam" id="PF02378">
    <property type="entry name" value="PTS_EIIC"/>
    <property type="match status" value="1"/>
</dbReference>
<keyword evidence="6 9" id="KW-1133">Transmembrane helix</keyword>
<dbReference type="EMBL" id="JAARWN010000012">
    <property type="protein sequence ID" value="MBC1936981.1"/>
    <property type="molecule type" value="Genomic_DNA"/>
</dbReference>
<evidence type="ECO:0000256" key="1">
    <source>
        <dbReference type="ARBA" id="ARBA00004651"/>
    </source>
</evidence>
<evidence type="ECO:0000256" key="5">
    <source>
        <dbReference type="ARBA" id="ARBA00022692"/>
    </source>
</evidence>
<feature type="transmembrane region" description="Helical" evidence="9">
    <location>
        <begin position="301"/>
        <end position="321"/>
    </location>
</feature>
<evidence type="ECO:0000313" key="12">
    <source>
        <dbReference type="Proteomes" id="UP000535908"/>
    </source>
</evidence>
<feature type="transmembrane region" description="Helical" evidence="9">
    <location>
        <begin position="189"/>
        <end position="214"/>
    </location>
</feature>
<feature type="transmembrane region" description="Helical" evidence="9">
    <location>
        <begin position="234"/>
        <end position="254"/>
    </location>
</feature>
<organism evidence="11 12">
    <name type="scientific">Listeria grandensis</name>
    <dbReference type="NCBI Taxonomy" id="1494963"/>
    <lineage>
        <taxon>Bacteria</taxon>
        <taxon>Bacillati</taxon>
        <taxon>Bacillota</taxon>
        <taxon>Bacilli</taxon>
        <taxon>Bacillales</taxon>
        <taxon>Listeriaceae</taxon>
        <taxon>Listeria</taxon>
    </lineage>
</organism>
<keyword evidence="5 9" id="KW-0812">Transmembrane</keyword>
<dbReference type="InterPro" id="IPR051088">
    <property type="entry name" value="PTS_Sugar-EIIC/EIIB"/>
</dbReference>
<dbReference type="NCBIfam" id="TIGR00410">
    <property type="entry name" value="lacE"/>
    <property type="match status" value="1"/>
</dbReference>
<dbReference type="PANTHER" id="PTHR33989">
    <property type="match status" value="1"/>
</dbReference>
<dbReference type="PROSITE" id="PS51105">
    <property type="entry name" value="PTS_EIIC_TYPE_3"/>
    <property type="match status" value="1"/>
</dbReference>
<dbReference type="RefSeq" id="WP_185410603.1">
    <property type="nucleotide sequence ID" value="NZ_JAARRE010000009.1"/>
</dbReference>
<evidence type="ECO:0000256" key="8">
    <source>
        <dbReference type="PIRNR" id="PIRNR006351"/>
    </source>
</evidence>
<dbReference type="GO" id="GO:0008982">
    <property type="term" value="F:protein-N(PI)-phosphohistidine-sugar phosphotransferase activity"/>
    <property type="evidence" value="ECO:0007669"/>
    <property type="project" value="UniProtKB-UniRule"/>
</dbReference>
<evidence type="ECO:0000256" key="4">
    <source>
        <dbReference type="ARBA" id="ARBA00022597"/>
    </source>
</evidence>
<evidence type="ECO:0000259" key="10">
    <source>
        <dbReference type="PROSITE" id="PS51105"/>
    </source>
</evidence>
<sequence length="454" mass="49056">MSLMTKFEHGMEKALVPVANKLNSQRHIAAIRDAFILVFPLIMAGSIILLINFAVLSPDGFIAKILFLGKIFPNLAEAQAIFAPVLQGSTNIMAILITFLVARNLAIFFQQDDLLCGLTAIGSFFIIYTPYLVVDNQAYMTTKFLGAQGLFVALIVGIITGEVFSRLARAPKLTIKMPAQVPPAVSRSFKVLIPVILVMILFSVLNYLITLIAPEGLHDLVYTVIQSPLKDMGTNIYSVLLLGVISNLLWVLGIHGPNTIAAIRDTIFTEPNLANLNYVAQHGSAWGAPYPTTWAGLNDAFANYGGSGMTLGLLIAIFFASKRADHRDIAKLSIAPGLFNINEPVIFGLPIVLNPIMVIPFIFVPAINTLIGYFFIHFKIIPPVAYQVPWTTPGPLIPFLGTGGNWLALLVGLLCLAVATICYLPFVLVSNKVAASDAQMDANATESATATGEK</sequence>
<dbReference type="AlphaFoldDB" id="A0A7X0Y4T8"/>
<feature type="transmembrane region" description="Helical" evidence="9">
    <location>
        <begin position="406"/>
        <end position="429"/>
    </location>
</feature>
<dbReference type="GO" id="GO:0005886">
    <property type="term" value="C:plasma membrane"/>
    <property type="evidence" value="ECO:0007669"/>
    <property type="project" value="UniProtKB-SubCell"/>
</dbReference>
<evidence type="ECO:0000313" key="11">
    <source>
        <dbReference type="EMBL" id="MBC1936981.1"/>
    </source>
</evidence>
<dbReference type="InterPro" id="IPR003352">
    <property type="entry name" value="PTS_EIIC"/>
</dbReference>
<name>A0A7X0Y4T8_9LIST</name>
<comment type="caution">
    <text evidence="11">The sequence shown here is derived from an EMBL/GenBank/DDBJ whole genome shotgun (WGS) entry which is preliminary data.</text>
</comment>
<dbReference type="InterPro" id="IPR004501">
    <property type="entry name" value="PTS_EIIC_3"/>
</dbReference>
<evidence type="ECO:0000256" key="2">
    <source>
        <dbReference type="ARBA" id="ARBA00022448"/>
    </source>
</evidence>
<dbReference type="GO" id="GO:1902815">
    <property type="term" value="P:N,N'-diacetylchitobiose import"/>
    <property type="evidence" value="ECO:0007669"/>
    <property type="project" value="TreeGrafter"/>
</dbReference>
<keyword evidence="7 8" id="KW-0472">Membrane</keyword>
<feature type="transmembrane region" description="Helical" evidence="9">
    <location>
        <begin position="370"/>
        <end position="386"/>
    </location>
</feature>
<protein>
    <recommendedName>
        <fullName evidence="8">Permease IIC component</fullName>
    </recommendedName>
</protein>
<evidence type="ECO:0000256" key="3">
    <source>
        <dbReference type="ARBA" id="ARBA00022475"/>
    </source>
</evidence>